<sequence>MEGQETIQILSQDLIRILRIPRKDPPKKSTSLLAADFERVTSKPHFLTMEESKALKQACAEEREKQRKAAVERMHEWKEIEASCEKNRAPTDLELEAQEHAQQLVEQARIFKMEQEDEIKQFNQLILNTQCQATRDVQIQEKKQIKAELAEEEKHLEIEMKVQLDKALQRANKIDELRKEQRIRGRQQICKQIQERLENKLIQDHQKEQERLRMEENQKRMEQEDFKAREKERMRQQLLQEEVKRINAEIVQNREKKLEQEKLADMKILEYQRKTQERQAEHEAEQVRIKKEKELEIARLRARQEKAQDYKAQQDELRARRHQESIERQWRMRQKELAAKRVREDAMLREARLDQVRTKELCLAVENNREKAVLEKLLRAEKEAVTKEKEQEERQLQKMLHHSKALRQQMKEQELSAITRRIKDLEDANRRMEQERQRRLRLKEFKEKKLLELKATGIAEKYWRYLEQKAQEELLPLK</sequence>
<feature type="coiled-coil region" evidence="8">
    <location>
        <begin position="371"/>
        <end position="445"/>
    </location>
</feature>
<evidence type="ECO:0000256" key="7">
    <source>
        <dbReference type="ARBA" id="ARBA00034142"/>
    </source>
</evidence>
<feature type="coiled-coil region" evidence="8">
    <location>
        <begin position="290"/>
        <end position="320"/>
    </location>
</feature>
<dbReference type="Ensembl" id="ENSNFUT00015042414.1">
    <property type="protein sequence ID" value="ENSNFUP00015040633.1"/>
    <property type="gene ID" value="ENSNFUG00015019498.1"/>
</dbReference>
<dbReference type="InterPro" id="IPR033253">
    <property type="entry name" value="CFAP45"/>
</dbReference>
<dbReference type="GeneTree" id="ENSGT00730000111174"/>
<protein>
    <recommendedName>
        <fullName evidence="7">Cilia- and flagella-associated protein 45</fullName>
    </recommendedName>
</protein>
<evidence type="ECO:0000259" key="9">
    <source>
        <dbReference type="Pfam" id="PF13868"/>
    </source>
</evidence>
<dbReference type="Proteomes" id="UP000822369">
    <property type="component" value="Chromosome 7"/>
</dbReference>
<reference evidence="10" key="4">
    <citation type="submission" date="2020-03" db="EMBL/GenBank/DDBJ databases">
        <title>Intra-Species Differences in Population Size shape Life History and Genome Evolution.</title>
        <authorList>
            <person name="Willemsen D."/>
            <person name="Cui R."/>
            <person name="Valenzano D.R."/>
        </authorList>
    </citation>
    <scope>NUCLEOTIDE SEQUENCE</scope>
    <source>
        <strain evidence="10">GRZ</strain>
        <tissue evidence="10">Whole</tissue>
    </source>
</reference>
<comment type="similarity">
    <text evidence="6">Belongs to the CFAP45 family.</text>
</comment>
<evidence type="ECO:0000256" key="3">
    <source>
        <dbReference type="ARBA" id="ARBA00023054"/>
    </source>
</evidence>
<keyword evidence="13" id="KW-1185">Reference proteome</keyword>
<evidence type="ECO:0000313" key="11">
    <source>
        <dbReference type="EMBL" id="SBP46952.1"/>
    </source>
</evidence>
<dbReference type="EMBL" id="JAAVVJ010000007">
    <property type="protein sequence ID" value="KAF7219219.1"/>
    <property type="molecule type" value="Genomic_DNA"/>
</dbReference>
<name>A0A1A7ZVQ1_NOTFU</name>
<dbReference type="KEGG" id="nfu:107380681"/>
<evidence type="ECO:0000256" key="5">
    <source>
        <dbReference type="ARBA" id="ARBA00023273"/>
    </source>
</evidence>
<accession>A0A1A7ZVQ1</accession>
<evidence type="ECO:0000256" key="2">
    <source>
        <dbReference type="ARBA" id="ARBA00022846"/>
    </source>
</evidence>
<feature type="domain" description="Trichohyalin-plectin-homology" evidence="9">
    <location>
        <begin position="113"/>
        <end position="456"/>
    </location>
</feature>
<reference evidence="12" key="5">
    <citation type="submission" date="2025-05" db="UniProtKB">
        <authorList>
            <consortium name="Ensembl"/>
        </authorList>
    </citation>
    <scope>IDENTIFICATION</scope>
</reference>
<dbReference type="Pfam" id="PF13868">
    <property type="entry name" value="TPH"/>
    <property type="match status" value="1"/>
</dbReference>
<proteinExistence type="inferred from homology"/>
<gene>
    <name evidence="11" type="primary">CCDC19</name>
    <name evidence="12" type="synonym">CFAP45</name>
    <name evidence="10" type="ORF">G4P62_006617</name>
</gene>
<dbReference type="GO" id="GO:0031514">
    <property type="term" value="C:motile cilium"/>
    <property type="evidence" value="ECO:0007669"/>
    <property type="project" value="UniProtKB-SubCell"/>
</dbReference>
<evidence type="ECO:0000313" key="10">
    <source>
        <dbReference type="EMBL" id="KAF7219219.1"/>
    </source>
</evidence>
<comment type="subcellular location">
    <subcellularLocation>
        <location evidence="1">Cell projection</location>
        <location evidence="1">Cilium</location>
        <location evidence="1">Flagellum</location>
    </subcellularLocation>
</comment>
<evidence type="ECO:0000313" key="13">
    <source>
        <dbReference type="Proteomes" id="UP000694548"/>
    </source>
</evidence>
<reference evidence="11" key="3">
    <citation type="submission" date="2016-06" db="EMBL/GenBank/DDBJ databases">
        <title>The genome of a short-lived fish provides insights into sex chromosome evolution and the genetic control of aging.</title>
        <authorList>
            <person name="Reichwald K."/>
            <person name="Felder M."/>
            <person name="Petzold A."/>
            <person name="Koch P."/>
            <person name="Groth M."/>
            <person name="Platzer M."/>
        </authorList>
    </citation>
    <scope>NUCLEOTIDE SEQUENCE</scope>
    <source>
        <tissue evidence="11">Brain</tissue>
    </source>
</reference>
<keyword evidence="2 10" id="KW-0282">Flagellum</keyword>
<evidence type="ECO:0000313" key="12">
    <source>
        <dbReference type="Ensembl" id="ENSNFUP00015040633.1"/>
    </source>
</evidence>
<evidence type="ECO:0000256" key="6">
    <source>
        <dbReference type="ARBA" id="ARBA00034116"/>
    </source>
</evidence>
<keyword evidence="5" id="KW-0966">Cell projection</keyword>
<dbReference type="Proteomes" id="UP000694548">
    <property type="component" value="Chromosome sgr06"/>
</dbReference>
<dbReference type="OMA" id="WGHKPET"/>
<dbReference type="Bgee" id="ENSNFUG00015019498">
    <property type="expression patterns" value="Expressed in liver and 1 other cell type or tissue"/>
</dbReference>
<feature type="coiled-coil region" evidence="8">
    <location>
        <begin position="198"/>
        <end position="256"/>
    </location>
</feature>
<dbReference type="PANTHER" id="PTHR15504:SF0">
    <property type="entry name" value="CILIA- AND FLAGELLA-ASSOCIATED PROTEIN 45"/>
    <property type="match status" value="1"/>
</dbReference>
<reference evidence="12" key="1">
    <citation type="submission" date="2014-08" db="EMBL/GenBank/DDBJ databases">
        <authorList>
            <person name="Senf B."/>
            <person name="Petzold A."/>
            <person name="Downie B.R."/>
            <person name="Koch P."/>
            <person name="Platzer M."/>
        </authorList>
    </citation>
    <scope>NUCLEOTIDE SEQUENCE [LARGE SCALE GENOMIC DNA]</scope>
    <source>
        <strain evidence="12">GRZ</strain>
    </source>
</reference>
<evidence type="ECO:0000256" key="8">
    <source>
        <dbReference type="SAM" id="Coils"/>
    </source>
</evidence>
<dbReference type="AlphaFoldDB" id="A0A1A7ZVQ1"/>
<reference evidence="11" key="2">
    <citation type="submission" date="2016-05" db="EMBL/GenBank/DDBJ databases">
        <authorList>
            <person name="Lavstsen T."/>
            <person name="Jespersen J.S."/>
        </authorList>
    </citation>
    <scope>NUCLEOTIDE SEQUENCE</scope>
    <source>
        <tissue evidence="11">Brain</tissue>
    </source>
</reference>
<evidence type="ECO:0000256" key="1">
    <source>
        <dbReference type="ARBA" id="ARBA00004230"/>
    </source>
</evidence>
<dbReference type="InterPro" id="IPR043597">
    <property type="entry name" value="TPH_dom"/>
</dbReference>
<keyword evidence="4" id="KW-0969">Cilium</keyword>
<dbReference type="PANTHER" id="PTHR15504">
    <property type="entry name" value="NASOPHARYNGEAL EPITHELIUM SPECIFIC PROTEIN 1"/>
    <property type="match status" value="1"/>
</dbReference>
<organism evidence="11">
    <name type="scientific">Nothobranchius furzeri</name>
    <name type="common">Turquoise killifish</name>
    <dbReference type="NCBI Taxonomy" id="105023"/>
    <lineage>
        <taxon>Eukaryota</taxon>
        <taxon>Metazoa</taxon>
        <taxon>Chordata</taxon>
        <taxon>Craniata</taxon>
        <taxon>Vertebrata</taxon>
        <taxon>Euteleostomi</taxon>
        <taxon>Actinopterygii</taxon>
        <taxon>Neopterygii</taxon>
        <taxon>Teleostei</taxon>
        <taxon>Neoteleostei</taxon>
        <taxon>Acanthomorphata</taxon>
        <taxon>Ovalentaria</taxon>
        <taxon>Atherinomorphae</taxon>
        <taxon>Cyprinodontiformes</taxon>
        <taxon>Nothobranchiidae</taxon>
        <taxon>Nothobranchius</taxon>
    </lineage>
</organism>
<dbReference type="EMBL" id="HADY01008467">
    <property type="protein sequence ID" value="SBP46952.1"/>
    <property type="molecule type" value="Transcribed_RNA"/>
</dbReference>
<evidence type="ECO:0000256" key="4">
    <source>
        <dbReference type="ARBA" id="ARBA00023069"/>
    </source>
</evidence>
<keyword evidence="3 8" id="KW-0175">Coiled coil</keyword>